<sequence length="231" mass="24199">MVLSGERPVPAGPQQPARDGRSTLAAPASAAAAHVEGKLAVATWERQADRGETHEACAAHEARARPAMPTNAARRAKQAQFTSGTPSLLALYWPCPPLVPSSPPPASSQTQPGAPQSAMFVACVSASGPQLTRKRLQRAPTDYCRSASSPGTLLATIDTTDTTDNDQRPQRATKPRLPAATATAATTALPLLLLLLCLSPPPSGLTSALYVIASSDNPPLRGPHLERRKLR</sequence>
<accession>A0A8E2ESM6</accession>
<dbReference type="Proteomes" id="UP000250140">
    <property type="component" value="Unassembled WGS sequence"/>
</dbReference>
<reference evidence="2 3" key="1">
    <citation type="journal article" date="2016" name="Nat. Commun.">
        <title>Ectomycorrhizal ecology is imprinted in the genome of the dominant symbiotic fungus Cenococcum geophilum.</title>
        <authorList>
            <consortium name="DOE Joint Genome Institute"/>
            <person name="Peter M."/>
            <person name="Kohler A."/>
            <person name="Ohm R.A."/>
            <person name="Kuo A."/>
            <person name="Krutzmann J."/>
            <person name="Morin E."/>
            <person name="Arend M."/>
            <person name="Barry K.W."/>
            <person name="Binder M."/>
            <person name="Choi C."/>
            <person name="Clum A."/>
            <person name="Copeland A."/>
            <person name="Grisel N."/>
            <person name="Haridas S."/>
            <person name="Kipfer T."/>
            <person name="LaButti K."/>
            <person name="Lindquist E."/>
            <person name="Lipzen A."/>
            <person name="Maire R."/>
            <person name="Meier B."/>
            <person name="Mihaltcheva S."/>
            <person name="Molinier V."/>
            <person name="Murat C."/>
            <person name="Poggeler S."/>
            <person name="Quandt C.A."/>
            <person name="Sperisen C."/>
            <person name="Tritt A."/>
            <person name="Tisserant E."/>
            <person name="Crous P.W."/>
            <person name="Henrissat B."/>
            <person name="Nehls U."/>
            <person name="Egli S."/>
            <person name="Spatafora J.W."/>
            <person name="Grigoriev I.V."/>
            <person name="Martin F.M."/>
        </authorList>
    </citation>
    <scope>NUCLEOTIDE SEQUENCE [LARGE SCALE GENOMIC DNA]</scope>
    <source>
        <strain evidence="2 3">CBS 207.34</strain>
    </source>
</reference>
<dbReference type="AlphaFoldDB" id="A0A8E2ESM6"/>
<organism evidence="2 3">
    <name type="scientific">Glonium stellatum</name>
    <dbReference type="NCBI Taxonomy" id="574774"/>
    <lineage>
        <taxon>Eukaryota</taxon>
        <taxon>Fungi</taxon>
        <taxon>Dikarya</taxon>
        <taxon>Ascomycota</taxon>
        <taxon>Pezizomycotina</taxon>
        <taxon>Dothideomycetes</taxon>
        <taxon>Pleosporomycetidae</taxon>
        <taxon>Gloniales</taxon>
        <taxon>Gloniaceae</taxon>
        <taxon>Glonium</taxon>
    </lineage>
</organism>
<gene>
    <name evidence="2" type="ORF">AOQ84DRAFT_226816</name>
</gene>
<dbReference type="EMBL" id="KV750668">
    <property type="protein sequence ID" value="OCL03851.1"/>
    <property type="molecule type" value="Genomic_DNA"/>
</dbReference>
<evidence type="ECO:0000256" key="1">
    <source>
        <dbReference type="SAM" id="MobiDB-lite"/>
    </source>
</evidence>
<name>A0A8E2ESM6_9PEZI</name>
<feature type="region of interest" description="Disordered" evidence="1">
    <location>
        <begin position="154"/>
        <end position="179"/>
    </location>
</feature>
<proteinExistence type="predicted"/>
<evidence type="ECO:0000313" key="2">
    <source>
        <dbReference type="EMBL" id="OCL03851.1"/>
    </source>
</evidence>
<keyword evidence="3" id="KW-1185">Reference proteome</keyword>
<evidence type="ECO:0000313" key="3">
    <source>
        <dbReference type="Proteomes" id="UP000250140"/>
    </source>
</evidence>
<feature type="region of interest" description="Disordered" evidence="1">
    <location>
        <begin position="1"/>
        <end position="30"/>
    </location>
</feature>
<protein>
    <submittedName>
        <fullName evidence="2">Uncharacterized protein</fullName>
    </submittedName>
</protein>